<keyword evidence="17" id="KW-1185">Reference proteome</keyword>
<evidence type="ECO:0000256" key="8">
    <source>
        <dbReference type="ARBA" id="ARBA00023136"/>
    </source>
</evidence>
<feature type="transmembrane region" description="Helical" evidence="11">
    <location>
        <begin position="282"/>
        <end position="300"/>
    </location>
</feature>
<dbReference type="Pfam" id="PF00005">
    <property type="entry name" value="ABC_tran"/>
    <property type="match status" value="1"/>
</dbReference>
<proteinExistence type="inferred from homology"/>
<evidence type="ECO:0000259" key="13">
    <source>
        <dbReference type="PROSITE" id="PS50929"/>
    </source>
</evidence>
<evidence type="ECO:0000313" key="17">
    <source>
        <dbReference type="Proteomes" id="UP000374630"/>
    </source>
</evidence>
<dbReference type="PANTHER" id="PTHR24221:SF654">
    <property type="entry name" value="ATP-BINDING CASSETTE SUB-FAMILY B MEMBER 6"/>
    <property type="match status" value="1"/>
</dbReference>
<dbReference type="PROSITE" id="PS50893">
    <property type="entry name" value="ABC_TRANSPORTER_2"/>
    <property type="match status" value="1"/>
</dbReference>
<comment type="subcellular location">
    <subcellularLocation>
        <location evidence="1">Cell membrane</location>
        <topology evidence="1">Multi-pass membrane protein</topology>
    </subcellularLocation>
</comment>
<dbReference type="GO" id="GO:0034040">
    <property type="term" value="F:ATPase-coupled lipid transmembrane transporter activity"/>
    <property type="evidence" value="ECO:0007669"/>
    <property type="project" value="TreeGrafter"/>
</dbReference>
<dbReference type="InterPro" id="IPR039421">
    <property type="entry name" value="Type_1_exporter"/>
</dbReference>
<feature type="domain" description="ABC transporter" evidence="12">
    <location>
        <begin position="344"/>
        <end position="583"/>
    </location>
</feature>
<dbReference type="InterPro" id="IPR027417">
    <property type="entry name" value="P-loop_NTPase"/>
</dbReference>
<evidence type="ECO:0000256" key="2">
    <source>
        <dbReference type="ARBA" id="ARBA00022448"/>
    </source>
</evidence>
<evidence type="ECO:0000256" key="7">
    <source>
        <dbReference type="ARBA" id="ARBA00022989"/>
    </source>
</evidence>
<dbReference type="InterPro" id="IPR036640">
    <property type="entry name" value="ABC1_TM_sf"/>
</dbReference>
<dbReference type="GO" id="GO:0005524">
    <property type="term" value="F:ATP binding"/>
    <property type="evidence" value="ECO:0007669"/>
    <property type="project" value="UniProtKB-KW"/>
</dbReference>
<dbReference type="GO" id="GO:0016887">
    <property type="term" value="F:ATP hydrolysis activity"/>
    <property type="evidence" value="ECO:0007669"/>
    <property type="project" value="InterPro"/>
</dbReference>
<dbReference type="PROSITE" id="PS50929">
    <property type="entry name" value="ABC_TM1F"/>
    <property type="match status" value="1"/>
</dbReference>
<evidence type="ECO:0000313" key="16">
    <source>
        <dbReference type="Proteomes" id="UP000345527"/>
    </source>
</evidence>
<evidence type="ECO:0000256" key="6">
    <source>
        <dbReference type="ARBA" id="ARBA00022840"/>
    </source>
</evidence>
<dbReference type="Gene3D" id="1.20.1560.10">
    <property type="entry name" value="ABC transporter type 1, transmembrane domain"/>
    <property type="match status" value="1"/>
</dbReference>
<dbReference type="InterPro" id="IPR003439">
    <property type="entry name" value="ABC_transporter-like_ATP-bd"/>
</dbReference>
<protein>
    <submittedName>
        <fullName evidence="15">ATP-binding cassette domain-containing protein</fullName>
    </submittedName>
</protein>
<dbReference type="InterPro" id="IPR003593">
    <property type="entry name" value="AAA+_ATPase"/>
</dbReference>
<dbReference type="SUPFAM" id="SSF52540">
    <property type="entry name" value="P-loop containing nucleoside triphosphate hydrolases"/>
    <property type="match status" value="1"/>
</dbReference>
<evidence type="ECO:0000259" key="12">
    <source>
        <dbReference type="PROSITE" id="PS50893"/>
    </source>
</evidence>
<feature type="compositionally biased region" description="Basic and acidic residues" evidence="10">
    <location>
        <begin position="588"/>
        <end position="598"/>
    </location>
</feature>
<keyword evidence="2" id="KW-0813">Transport</keyword>
<keyword evidence="7 11" id="KW-1133">Transmembrane helix</keyword>
<keyword evidence="4 11" id="KW-0812">Transmembrane</keyword>
<evidence type="ECO:0000256" key="9">
    <source>
        <dbReference type="ARBA" id="ARBA00061644"/>
    </source>
</evidence>
<feature type="domain" description="ABC transmembrane type-1" evidence="13">
    <location>
        <begin position="142"/>
        <end position="308"/>
    </location>
</feature>
<organism evidence="15 16">
    <name type="scientific">Bifidobacterium vespertilionis</name>
    <dbReference type="NCBI Taxonomy" id="2562524"/>
    <lineage>
        <taxon>Bacteria</taxon>
        <taxon>Bacillati</taxon>
        <taxon>Actinomycetota</taxon>
        <taxon>Actinomycetes</taxon>
        <taxon>Bifidobacteriales</taxon>
        <taxon>Bifidobacteriaceae</taxon>
        <taxon>Bifidobacterium</taxon>
    </lineage>
</organism>
<dbReference type="OrthoDB" id="9806127at2"/>
<feature type="transmembrane region" description="Helical" evidence="11">
    <location>
        <begin position="52"/>
        <end position="74"/>
    </location>
</feature>
<keyword evidence="3" id="KW-1003">Cell membrane</keyword>
<dbReference type="FunFam" id="3.40.50.300:FF:000299">
    <property type="entry name" value="ABC transporter ATP-binding protein/permease"/>
    <property type="match status" value="1"/>
</dbReference>
<comment type="similarity">
    <text evidence="9">Belongs to the ABC transporter superfamily. Lipid exporter (TC 3.A.1.106) family.</text>
</comment>
<evidence type="ECO:0000256" key="4">
    <source>
        <dbReference type="ARBA" id="ARBA00022692"/>
    </source>
</evidence>
<dbReference type="EMBL" id="RZOA01000019">
    <property type="protein sequence ID" value="KAA8822281.1"/>
    <property type="molecule type" value="Genomic_DNA"/>
</dbReference>
<evidence type="ECO:0000256" key="1">
    <source>
        <dbReference type="ARBA" id="ARBA00004651"/>
    </source>
</evidence>
<evidence type="ECO:0000256" key="5">
    <source>
        <dbReference type="ARBA" id="ARBA00022741"/>
    </source>
</evidence>
<dbReference type="PROSITE" id="PS00211">
    <property type="entry name" value="ABC_TRANSPORTER_1"/>
    <property type="match status" value="1"/>
</dbReference>
<evidence type="ECO:0000313" key="14">
    <source>
        <dbReference type="EMBL" id="KAA8820836.1"/>
    </source>
</evidence>
<dbReference type="GO" id="GO:0140359">
    <property type="term" value="F:ABC-type transporter activity"/>
    <property type="evidence" value="ECO:0007669"/>
    <property type="project" value="InterPro"/>
</dbReference>
<dbReference type="PANTHER" id="PTHR24221">
    <property type="entry name" value="ATP-BINDING CASSETTE SUB-FAMILY B"/>
    <property type="match status" value="1"/>
</dbReference>
<dbReference type="SMART" id="SM00382">
    <property type="entry name" value="AAA"/>
    <property type="match status" value="1"/>
</dbReference>
<dbReference type="GO" id="GO:0005886">
    <property type="term" value="C:plasma membrane"/>
    <property type="evidence" value="ECO:0007669"/>
    <property type="project" value="UniProtKB-SubCell"/>
</dbReference>
<keyword evidence="5" id="KW-0547">Nucleotide-binding</keyword>
<keyword evidence="8 11" id="KW-0472">Membrane</keyword>
<feature type="region of interest" description="Disordered" evidence="10">
    <location>
        <begin position="588"/>
        <end position="613"/>
    </location>
</feature>
<dbReference type="SUPFAM" id="SSF90123">
    <property type="entry name" value="ABC transporter transmembrane region"/>
    <property type="match status" value="1"/>
</dbReference>
<sequence>MWSNTRFMLSIAWRVARGVPFAVTAMAVAAAGMTITELFIAPMILHRIETHATAGGTLLAIAGFTAVLAALHGVHEYLDTCKVFDRTSVRDELLWSIGRKVAGTSYVNTLDPAFRAAERKCSDACNSNWAPTERIWSTWTEILTNVIGFAAYAAVLGGLSPWLMGVVILTAVAGYLPGKRINGWGFRHRAQEQATIKRFEYLNDLGNKREYAKDIRMFNLRPWIMELRAEALRALAGFYARREANAMWANVIDAALMLLRNGVAYAYLIWLTLDQGLPASRFLLYFTAVTGFGAWITGILDQFTELGKESQDIAQIREFLDWPEPFNLGTGRRLDRIPGHVYRIGLEHVSYRYPGADRDTLHDVTLTIHAGERLALVGLNGAGKTTLVKLVCGFLDPDAGRVTLDGIDIRQYDRRDYYRLFAAVFQDFSVLDSTIAQNVAQTVADADRTRVVDCLERSGLAELVAGLPGGMDAHLGREVYEDGVELSGGQIQRLMLARALYRDAPILVLDEPTAALDPIAEDDIYRHYARMTKGRTSVFISHRLASTRFCDRIVLLADGRIAEQGTHEQLLSAGGEYARLFGTQSKYYRDKPTAKPHTDTGGATQHPQEGARR</sequence>
<keyword evidence="6 15" id="KW-0067">ATP-binding</keyword>
<dbReference type="InterPro" id="IPR011527">
    <property type="entry name" value="ABC1_TM_dom"/>
</dbReference>
<feature type="transmembrane region" description="Helical" evidence="11">
    <location>
        <begin position="149"/>
        <end position="176"/>
    </location>
</feature>
<evidence type="ECO:0000256" key="3">
    <source>
        <dbReference type="ARBA" id="ARBA00022475"/>
    </source>
</evidence>
<dbReference type="EMBL" id="RZNZ01000007">
    <property type="protein sequence ID" value="KAA8820836.1"/>
    <property type="molecule type" value="Genomic_DNA"/>
</dbReference>
<dbReference type="AlphaFoldDB" id="A0A5J5DZH7"/>
<evidence type="ECO:0000256" key="11">
    <source>
        <dbReference type="SAM" id="Phobius"/>
    </source>
</evidence>
<name>A0A5J5DZH7_9BIFI</name>
<dbReference type="Proteomes" id="UP000374630">
    <property type="component" value="Unassembled WGS sequence"/>
</dbReference>
<evidence type="ECO:0000313" key="15">
    <source>
        <dbReference type="EMBL" id="KAA8822281.1"/>
    </source>
</evidence>
<reference evidence="16 17" key="1">
    <citation type="journal article" date="2019" name="Syst. Appl. Microbiol.">
        <title>Characterization of Bifidobacterium species in feaces of the Egyptian fruit bat: Description of B. vespertilionis sp. nov. and B. rousetti sp. nov.</title>
        <authorList>
            <person name="Modesto M."/>
            <person name="Satti M."/>
            <person name="Watanabe K."/>
            <person name="Puglisi E."/>
            <person name="Morelli L."/>
            <person name="Huang C.-H."/>
            <person name="Liou J.-S."/>
            <person name="Miyashita M."/>
            <person name="Tamura T."/>
            <person name="Saito S."/>
            <person name="Mori K."/>
            <person name="Huang L."/>
            <person name="Sciavilla P."/>
            <person name="Sandri C."/>
            <person name="Spiezio C."/>
            <person name="Vitali F."/>
            <person name="Cavalieri D."/>
            <person name="Perpetuini G."/>
            <person name="Tofalo R."/>
            <person name="Bonetti A."/>
            <person name="Arita M."/>
            <person name="Mattarelli P."/>
        </authorList>
    </citation>
    <scope>NUCLEOTIDE SEQUENCE [LARGE SCALE GENOMIC DNA]</scope>
    <source>
        <strain evidence="14 17">RST16</strain>
        <strain evidence="15 16">RST8</strain>
    </source>
</reference>
<gene>
    <name evidence="15" type="ORF">EM848_09080</name>
    <name evidence="14" type="ORF">EMO90_06335</name>
</gene>
<feature type="transmembrane region" description="Helical" evidence="11">
    <location>
        <begin position="251"/>
        <end position="270"/>
    </location>
</feature>
<feature type="transmembrane region" description="Helical" evidence="11">
    <location>
        <begin position="20"/>
        <end position="40"/>
    </location>
</feature>
<dbReference type="Gene3D" id="3.40.50.300">
    <property type="entry name" value="P-loop containing nucleotide triphosphate hydrolases"/>
    <property type="match status" value="1"/>
</dbReference>
<dbReference type="Proteomes" id="UP000345527">
    <property type="component" value="Unassembled WGS sequence"/>
</dbReference>
<evidence type="ECO:0000256" key="10">
    <source>
        <dbReference type="SAM" id="MobiDB-lite"/>
    </source>
</evidence>
<dbReference type="InterPro" id="IPR017871">
    <property type="entry name" value="ABC_transporter-like_CS"/>
</dbReference>
<accession>A0A5J5DZH7</accession>
<comment type="caution">
    <text evidence="15">The sequence shown here is derived from an EMBL/GenBank/DDBJ whole genome shotgun (WGS) entry which is preliminary data.</text>
</comment>